<dbReference type="SUPFAM" id="SSF52540">
    <property type="entry name" value="P-loop containing nucleoside triphosphate hydrolases"/>
    <property type="match status" value="1"/>
</dbReference>
<feature type="domain" description="G" evidence="1">
    <location>
        <begin position="40"/>
        <end position="140"/>
    </location>
</feature>
<dbReference type="PANTHER" id="PTHR42714">
    <property type="entry name" value="TRNA MODIFICATION GTPASE GTPBP3"/>
    <property type="match status" value="1"/>
</dbReference>
<accession>A0ABU8JT28</accession>
<name>A0ABU8JT28_9GAMM</name>
<comment type="caution">
    <text evidence="2">The sequence shown here is derived from an EMBL/GenBank/DDBJ whole genome shotgun (WGS) entry which is preliminary data.</text>
</comment>
<organism evidence="2 3">
    <name type="scientific">Pectobacterium versatile</name>
    <dbReference type="NCBI Taxonomy" id="2488639"/>
    <lineage>
        <taxon>Bacteria</taxon>
        <taxon>Pseudomonadati</taxon>
        <taxon>Pseudomonadota</taxon>
        <taxon>Gammaproteobacteria</taxon>
        <taxon>Enterobacterales</taxon>
        <taxon>Pectobacteriaceae</taxon>
        <taxon>Pectobacterium</taxon>
    </lineage>
</organism>
<dbReference type="InterPro" id="IPR027417">
    <property type="entry name" value="P-loop_NTPase"/>
</dbReference>
<reference evidence="2 3" key="1">
    <citation type="submission" date="2024-03" db="EMBL/GenBank/DDBJ databases">
        <title>Analysis of soft rot Pectobacteriaceae population diversity in US potato growing regions between 2016 and 2022.</title>
        <authorList>
            <person name="Ma X."/>
            <person name="Zhang X."/>
            <person name="Stodghill P."/>
            <person name="Rioux R."/>
            <person name="Babler B."/>
            <person name="Shrestha S."/>
            <person name="Babler B."/>
            <person name="Rivedal H."/>
            <person name="Frost K."/>
            <person name="Hao J."/>
            <person name="Secor G."/>
            <person name="Swingle B."/>
        </authorList>
    </citation>
    <scope>NUCLEOTIDE SEQUENCE [LARGE SCALE GENOMIC DNA]</scope>
    <source>
        <strain evidence="2 3">UMSS2</strain>
    </source>
</reference>
<dbReference type="Pfam" id="PF01926">
    <property type="entry name" value="MMR_HSR1"/>
    <property type="match status" value="1"/>
</dbReference>
<sequence length="291" mass="32767">MKQVSQPYVLFTSVLSSLPDGIADRICYQLDKAIHYAPVIGLMGKSGAGKSSLCNTLFSPPPARVDAVNGCTRCVQRYQVSYKSHTLSLIDFPGVGETPGLDKIYSRLYQEWAEKLDLIIWVLKADERAWNEDIQCYRKLLQAGADPARFLFVLSQADKIEPCREWKNNRPSERQYKNLMLKTERVESTFRPVHPVVAVSASEGYNLHQWVETFIMALPARASGAVVGRLGTVYRTEKVIGSARERFADAVGDIFDETIGNILTSQTFSTVLLTVRKRLISLAKSLWHIFF</sequence>
<proteinExistence type="predicted"/>
<dbReference type="Gene3D" id="3.40.50.300">
    <property type="entry name" value="P-loop containing nucleotide triphosphate hydrolases"/>
    <property type="match status" value="1"/>
</dbReference>
<gene>
    <name evidence="2" type="ORF">WCT63_00925</name>
</gene>
<keyword evidence="3" id="KW-1185">Reference proteome</keyword>
<protein>
    <submittedName>
        <fullName evidence="2">GTPase</fullName>
    </submittedName>
</protein>
<dbReference type="EMBL" id="JBBBON010000001">
    <property type="protein sequence ID" value="MEI7101012.1"/>
    <property type="molecule type" value="Genomic_DNA"/>
</dbReference>
<evidence type="ECO:0000313" key="2">
    <source>
        <dbReference type="EMBL" id="MEI7101012.1"/>
    </source>
</evidence>
<evidence type="ECO:0000259" key="1">
    <source>
        <dbReference type="Pfam" id="PF01926"/>
    </source>
</evidence>
<dbReference type="Proteomes" id="UP001313132">
    <property type="component" value="Unassembled WGS sequence"/>
</dbReference>
<dbReference type="RefSeq" id="WP_226305974.1">
    <property type="nucleotide sequence ID" value="NZ_CAKLIU010000016.1"/>
</dbReference>
<dbReference type="PANTHER" id="PTHR42714:SF2">
    <property type="entry name" value="TRNA MODIFICATION GTPASE GTPBP3, MITOCHONDRIAL"/>
    <property type="match status" value="1"/>
</dbReference>
<dbReference type="InterPro" id="IPR006073">
    <property type="entry name" value="GTP-bd"/>
</dbReference>
<dbReference type="CDD" id="cd11383">
    <property type="entry name" value="YfjP"/>
    <property type="match status" value="1"/>
</dbReference>
<evidence type="ECO:0000313" key="3">
    <source>
        <dbReference type="Proteomes" id="UP001313132"/>
    </source>
</evidence>